<name>A0A839QNG2_9MICO</name>
<dbReference type="Proteomes" id="UP000568050">
    <property type="component" value="Unassembled WGS sequence"/>
</dbReference>
<gene>
    <name evidence="2" type="ORF">FHX50_000092</name>
</gene>
<evidence type="ECO:0000313" key="3">
    <source>
        <dbReference type="Proteomes" id="UP000568050"/>
    </source>
</evidence>
<organism evidence="2 3">
    <name type="scientific">Helcobacillus massiliensis</name>
    <dbReference type="NCBI Taxonomy" id="521392"/>
    <lineage>
        <taxon>Bacteria</taxon>
        <taxon>Bacillati</taxon>
        <taxon>Actinomycetota</taxon>
        <taxon>Actinomycetes</taxon>
        <taxon>Micrococcales</taxon>
        <taxon>Dermabacteraceae</taxon>
        <taxon>Helcobacillus</taxon>
    </lineage>
</organism>
<feature type="transmembrane region" description="Helical" evidence="1">
    <location>
        <begin position="73"/>
        <end position="95"/>
    </location>
</feature>
<protein>
    <submittedName>
        <fullName evidence="2">YggT family protein</fullName>
    </submittedName>
</protein>
<sequence length="99" mass="10822">MTTLLGLLFLAVFVFRTLLIVRIVLEIIQSYSRGFRPHGIVLVLFEVVYTVTDPPVKALRKVIPPLRLGQVSLDLSVLVLFIACMLAEGALTGLITSAA</sequence>
<keyword evidence="1" id="KW-1133">Transmembrane helix</keyword>
<comment type="caution">
    <text evidence="2">The sequence shown here is derived from an EMBL/GenBank/DDBJ whole genome shotgun (WGS) entry which is preliminary data.</text>
</comment>
<accession>A0A839QNG2</accession>
<dbReference type="RefSeq" id="WP_183373521.1">
    <property type="nucleotide sequence ID" value="NZ_CBCSFZ010000024.1"/>
</dbReference>
<reference evidence="2 3" key="1">
    <citation type="submission" date="2020-08" db="EMBL/GenBank/DDBJ databases">
        <title>Sequencing the genomes of 1000 actinobacteria strains.</title>
        <authorList>
            <person name="Klenk H.-P."/>
        </authorList>
    </citation>
    <scope>NUCLEOTIDE SEQUENCE [LARGE SCALE GENOMIC DNA]</scope>
    <source>
        <strain evidence="2 3">DSM 23040</strain>
    </source>
</reference>
<dbReference type="EMBL" id="JACHWP010000001">
    <property type="protein sequence ID" value="MBB3021844.1"/>
    <property type="molecule type" value="Genomic_DNA"/>
</dbReference>
<keyword evidence="1" id="KW-0812">Transmembrane</keyword>
<dbReference type="GO" id="GO:0016020">
    <property type="term" value="C:membrane"/>
    <property type="evidence" value="ECO:0007669"/>
    <property type="project" value="InterPro"/>
</dbReference>
<keyword evidence="1" id="KW-0472">Membrane</keyword>
<keyword evidence="3" id="KW-1185">Reference proteome</keyword>
<evidence type="ECO:0000313" key="2">
    <source>
        <dbReference type="EMBL" id="MBB3021844.1"/>
    </source>
</evidence>
<dbReference type="Pfam" id="PF02325">
    <property type="entry name" value="CCB3_YggT"/>
    <property type="match status" value="1"/>
</dbReference>
<dbReference type="InterPro" id="IPR003425">
    <property type="entry name" value="CCB3/YggT"/>
</dbReference>
<dbReference type="AlphaFoldDB" id="A0A839QNG2"/>
<proteinExistence type="predicted"/>
<evidence type="ECO:0000256" key="1">
    <source>
        <dbReference type="SAM" id="Phobius"/>
    </source>
</evidence>